<evidence type="ECO:0000256" key="13">
    <source>
        <dbReference type="ARBA" id="ARBA00023180"/>
    </source>
</evidence>
<feature type="domain" description="CFEM" evidence="17">
    <location>
        <begin position="2"/>
        <end position="115"/>
    </location>
</feature>
<proteinExistence type="inferred from homology"/>
<evidence type="ECO:0000256" key="7">
    <source>
        <dbReference type="ARBA" id="ARBA00022622"/>
    </source>
</evidence>
<feature type="signal peptide" evidence="16">
    <location>
        <begin position="1"/>
        <end position="20"/>
    </location>
</feature>
<evidence type="ECO:0000256" key="1">
    <source>
        <dbReference type="ARBA" id="ARBA00004609"/>
    </source>
</evidence>
<evidence type="ECO:0000256" key="12">
    <source>
        <dbReference type="ARBA" id="ARBA00023157"/>
    </source>
</evidence>
<evidence type="ECO:0000256" key="4">
    <source>
        <dbReference type="ARBA" id="ARBA00022475"/>
    </source>
</evidence>
<comment type="subcellular location">
    <subcellularLocation>
        <location evidence="1">Cell membrane</location>
        <topology evidence="1">Lipid-anchor</topology>
        <topology evidence="1">GPI-anchor</topology>
    </subcellularLocation>
    <subcellularLocation>
        <location evidence="2">Secreted</location>
    </subcellularLocation>
</comment>
<accession>W9XP97</accession>
<evidence type="ECO:0000256" key="10">
    <source>
        <dbReference type="ARBA" id="ARBA00023004"/>
    </source>
</evidence>
<dbReference type="OrthoDB" id="3065412at2759"/>
<dbReference type="AlphaFoldDB" id="W9XP97"/>
<dbReference type="PANTHER" id="PTHR37928:SF1">
    <property type="entry name" value="CFEM DOMAIN PROTEIN (AFU_ORTHOLOGUE AFUA_6G14090)"/>
    <property type="match status" value="1"/>
</dbReference>
<keyword evidence="4" id="KW-1003">Cell membrane</keyword>
<keyword evidence="10 15" id="KW-0408">Iron</keyword>
<dbReference type="RefSeq" id="XP_007728249.1">
    <property type="nucleotide sequence ID" value="XM_007730059.1"/>
</dbReference>
<keyword evidence="11" id="KW-0472">Membrane</keyword>
<feature type="chain" id="PRO_5004934296" description="CFEM domain-containing protein" evidence="16">
    <location>
        <begin position="21"/>
        <end position="227"/>
    </location>
</feature>
<dbReference type="EMBL" id="AMWN01000011">
    <property type="protein sequence ID" value="EXJ78801.1"/>
    <property type="molecule type" value="Genomic_DNA"/>
</dbReference>
<evidence type="ECO:0000313" key="18">
    <source>
        <dbReference type="EMBL" id="EXJ78801.1"/>
    </source>
</evidence>
<dbReference type="HOGENOM" id="CLU_063084_1_0_1"/>
<keyword evidence="6 15" id="KW-0349">Heme</keyword>
<comment type="caution">
    <text evidence="15">Lacks conserved residue(s) required for the propagation of feature annotation.</text>
</comment>
<dbReference type="SMART" id="SM00747">
    <property type="entry name" value="CFEM"/>
    <property type="match status" value="1"/>
</dbReference>
<evidence type="ECO:0000256" key="14">
    <source>
        <dbReference type="ARBA" id="ARBA00023288"/>
    </source>
</evidence>
<dbReference type="GO" id="GO:0005886">
    <property type="term" value="C:plasma membrane"/>
    <property type="evidence" value="ECO:0007669"/>
    <property type="project" value="UniProtKB-SubCell"/>
</dbReference>
<evidence type="ECO:0000256" key="8">
    <source>
        <dbReference type="ARBA" id="ARBA00022723"/>
    </source>
</evidence>
<keyword evidence="5" id="KW-0964">Secreted</keyword>
<evidence type="ECO:0000259" key="17">
    <source>
        <dbReference type="PROSITE" id="PS52012"/>
    </source>
</evidence>
<dbReference type="eggNOG" id="ENOG502SFK5">
    <property type="taxonomic scope" value="Eukaryota"/>
</dbReference>
<dbReference type="GeneID" id="19164048"/>
<evidence type="ECO:0000256" key="2">
    <source>
        <dbReference type="ARBA" id="ARBA00004613"/>
    </source>
</evidence>
<dbReference type="STRING" id="1182541.W9XP97"/>
<feature type="disulfide bond" evidence="15">
    <location>
        <begin position="52"/>
        <end position="85"/>
    </location>
</feature>
<dbReference type="InterPro" id="IPR051735">
    <property type="entry name" value="CFEM_domain"/>
</dbReference>
<protein>
    <recommendedName>
        <fullName evidence="17">CFEM domain-containing protein</fullName>
    </recommendedName>
</protein>
<dbReference type="PROSITE" id="PS52012">
    <property type="entry name" value="CFEM"/>
    <property type="match status" value="1"/>
</dbReference>
<comment type="caution">
    <text evidence="18">The sequence shown here is derived from an EMBL/GenBank/DDBJ whole genome shotgun (WGS) entry which is preliminary data.</text>
</comment>
<feature type="disulfide bond" evidence="15">
    <location>
        <begin position="43"/>
        <end position="50"/>
    </location>
</feature>
<name>W9XP97_9EURO</name>
<evidence type="ECO:0000256" key="5">
    <source>
        <dbReference type="ARBA" id="ARBA00022525"/>
    </source>
</evidence>
<dbReference type="Proteomes" id="UP000019484">
    <property type="component" value="Unassembled WGS sequence"/>
</dbReference>
<keyword evidence="9 16" id="KW-0732">Signal</keyword>
<dbReference type="GO" id="GO:0046872">
    <property type="term" value="F:metal ion binding"/>
    <property type="evidence" value="ECO:0007669"/>
    <property type="project" value="UniProtKB-UniRule"/>
</dbReference>
<reference evidence="18 19" key="1">
    <citation type="submission" date="2013-03" db="EMBL/GenBank/DDBJ databases">
        <title>The Genome Sequence of Capronia coronata CBS 617.96.</title>
        <authorList>
            <consortium name="The Broad Institute Genomics Platform"/>
            <person name="Cuomo C."/>
            <person name="de Hoog S."/>
            <person name="Gorbushina A."/>
            <person name="Walker B."/>
            <person name="Young S.K."/>
            <person name="Zeng Q."/>
            <person name="Gargeya S."/>
            <person name="Fitzgerald M."/>
            <person name="Haas B."/>
            <person name="Abouelleil A."/>
            <person name="Allen A.W."/>
            <person name="Alvarado L."/>
            <person name="Arachchi H.M."/>
            <person name="Berlin A.M."/>
            <person name="Chapman S.B."/>
            <person name="Gainer-Dewar J."/>
            <person name="Goldberg J."/>
            <person name="Griggs A."/>
            <person name="Gujja S."/>
            <person name="Hansen M."/>
            <person name="Howarth C."/>
            <person name="Imamovic A."/>
            <person name="Ireland A."/>
            <person name="Larimer J."/>
            <person name="McCowan C."/>
            <person name="Murphy C."/>
            <person name="Pearson M."/>
            <person name="Poon T.W."/>
            <person name="Priest M."/>
            <person name="Roberts A."/>
            <person name="Saif S."/>
            <person name="Shea T."/>
            <person name="Sisk P."/>
            <person name="Sykes S."/>
            <person name="Wortman J."/>
            <person name="Nusbaum C."/>
            <person name="Birren B."/>
        </authorList>
    </citation>
    <scope>NUCLEOTIDE SEQUENCE [LARGE SCALE GENOMIC DNA]</scope>
    <source>
        <strain evidence="18 19">CBS 617.96</strain>
    </source>
</reference>
<keyword evidence="8 15" id="KW-0479">Metal-binding</keyword>
<comment type="similarity">
    <text evidence="3">Belongs to the RBT5 family.</text>
</comment>
<evidence type="ECO:0000256" key="11">
    <source>
        <dbReference type="ARBA" id="ARBA00023136"/>
    </source>
</evidence>
<evidence type="ECO:0000256" key="9">
    <source>
        <dbReference type="ARBA" id="ARBA00022729"/>
    </source>
</evidence>
<dbReference type="GO" id="GO:0098552">
    <property type="term" value="C:side of membrane"/>
    <property type="evidence" value="ECO:0007669"/>
    <property type="project" value="UniProtKB-KW"/>
</dbReference>
<keyword evidence="19" id="KW-1185">Reference proteome</keyword>
<dbReference type="Pfam" id="PF05730">
    <property type="entry name" value="CFEM"/>
    <property type="match status" value="1"/>
</dbReference>
<gene>
    <name evidence="18" type="ORF">A1O1_09203</name>
</gene>
<evidence type="ECO:0000256" key="16">
    <source>
        <dbReference type="SAM" id="SignalP"/>
    </source>
</evidence>
<keyword evidence="13" id="KW-0325">Glycoprotein</keyword>
<evidence type="ECO:0000313" key="19">
    <source>
        <dbReference type="Proteomes" id="UP000019484"/>
    </source>
</evidence>
<keyword evidence="14" id="KW-0449">Lipoprotein</keyword>
<keyword evidence="12 15" id="KW-1015">Disulfide bond</keyword>
<dbReference type="InterPro" id="IPR008427">
    <property type="entry name" value="Extracellular_membr_CFEM_dom"/>
</dbReference>
<organism evidence="18 19">
    <name type="scientific">Capronia coronata CBS 617.96</name>
    <dbReference type="NCBI Taxonomy" id="1182541"/>
    <lineage>
        <taxon>Eukaryota</taxon>
        <taxon>Fungi</taxon>
        <taxon>Dikarya</taxon>
        <taxon>Ascomycota</taxon>
        <taxon>Pezizomycotina</taxon>
        <taxon>Eurotiomycetes</taxon>
        <taxon>Chaetothyriomycetidae</taxon>
        <taxon>Chaetothyriales</taxon>
        <taxon>Herpotrichiellaceae</taxon>
        <taxon>Capronia</taxon>
    </lineage>
</organism>
<dbReference type="GO" id="GO:0005576">
    <property type="term" value="C:extracellular region"/>
    <property type="evidence" value="ECO:0007669"/>
    <property type="project" value="UniProtKB-SubCell"/>
</dbReference>
<feature type="binding site" description="axial binding residue" evidence="15">
    <location>
        <position position="47"/>
    </location>
    <ligand>
        <name>heme</name>
        <dbReference type="ChEBI" id="CHEBI:30413"/>
    </ligand>
    <ligandPart>
        <name>Fe</name>
        <dbReference type="ChEBI" id="CHEBI:18248"/>
    </ligandPart>
</feature>
<keyword evidence="7" id="KW-0336">GPI-anchor</keyword>
<dbReference type="PANTHER" id="PTHR37928">
    <property type="entry name" value="CFEM DOMAIN PROTEIN (AFU_ORTHOLOGUE AFUA_6G14090)"/>
    <property type="match status" value="1"/>
</dbReference>
<evidence type="ECO:0000256" key="15">
    <source>
        <dbReference type="PROSITE-ProRule" id="PRU01356"/>
    </source>
</evidence>
<evidence type="ECO:0000256" key="6">
    <source>
        <dbReference type="ARBA" id="ARBA00022617"/>
    </source>
</evidence>
<evidence type="ECO:0000256" key="3">
    <source>
        <dbReference type="ARBA" id="ARBA00010031"/>
    </source>
</evidence>
<feature type="disulfide bond" evidence="15">
    <location>
        <begin position="29"/>
        <end position="69"/>
    </location>
</feature>
<sequence>MKSFTISAAVALALALPAIAQDITSLPQCAQSPILNAISASGCPLTDIKCICGNDNFIDGLLNLIPTLCTVDEVSTTEDFAVQLCSAYDVTLDLPPAASLVASASGGAATSAASTVASSISSAASSASSAASTSASAAATTVAPESTSSSSEAAASTAASTAAASSAASSSAASSIASASSSASAAATAAETSAPAVASSTGGAVVGKSVGMAGLVGAVAVGLIAAV</sequence>